<evidence type="ECO:0000256" key="2">
    <source>
        <dbReference type="ARBA" id="ARBA00022884"/>
    </source>
</evidence>
<feature type="domain" description="RRM" evidence="6">
    <location>
        <begin position="56"/>
        <end position="133"/>
    </location>
</feature>
<dbReference type="PANTHER" id="PTHR48033:SF10">
    <property type="entry name" value="RNA-BINDING PROTEIN SQUID"/>
    <property type="match status" value="1"/>
</dbReference>
<proteinExistence type="predicted"/>
<evidence type="ECO:0000313" key="7">
    <source>
        <dbReference type="Proteomes" id="UP000694941"/>
    </source>
</evidence>
<dbReference type="InterPro" id="IPR012677">
    <property type="entry name" value="Nucleotide-bd_a/b_plait_sf"/>
</dbReference>
<gene>
    <name evidence="8" type="primary">LOC106462683</name>
</gene>
<sequence length="330" mass="36498">MGDENQYNGQNQQYSDYNEDQYGQYQHDGMETDTLQDGDNSQNQMDSSKGKSDDDRKLFIGGVSWETQIDDLKDYFSKYGEVVDVNIKTDPNTGKSRGFAFVTFASQESVDAVIKDGTHTVKGKQIDPKKAKSKPGAKKIFVGGLDPNMPASDIKTYFQQFGKVETVELPVDKVKNQRRQFAFITFETEDAVNEVTKQPKQMIGSKECDVKKATPKPDYRTMRGGFMGGWGSPRGGANGERGRGRGGYMAQSWESPGYGGYSQGYGNYNPGYGSYDYSGYSGDYSGGYGSYDYSGWGQYGQSYGQQDSGYGKTRGAVRGSATTTSYHPYH</sequence>
<evidence type="ECO:0000256" key="1">
    <source>
        <dbReference type="ARBA" id="ARBA00004123"/>
    </source>
</evidence>
<feature type="compositionally biased region" description="Gly residues" evidence="5">
    <location>
        <begin position="225"/>
        <end position="239"/>
    </location>
</feature>
<keyword evidence="3" id="KW-0539">Nucleus</keyword>
<dbReference type="SMART" id="SM00360">
    <property type="entry name" value="RRM"/>
    <property type="match status" value="2"/>
</dbReference>
<keyword evidence="2 4" id="KW-0694">RNA-binding</keyword>
<dbReference type="PANTHER" id="PTHR48033">
    <property type="entry name" value="RNA-BINDING (RRM/RBD/RNP MOTIFS) FAMILY PROTEIN"/>
    <property type="match status" value="1"/>
</dbReference>
<keyword evidence="7" id="KW-1185">Reference proteome</keyword>
<protein>
    <submittedName>
        <fullName evidence="8">RNA-binding protein squid-like</fullName>
    </submittedName>
</protein>
<dbReference type="PROSITE" id="PS50102">
    <property type="entry name" value="RRM"/>
    <property type="match status" value="2"/>
</dbReference>
<evidence type="ECO:0000256" key="3">
    <source>
        <dbReference type="ARBA" id="ARBA00023242"/>
    </source>
</evidence>
<dbReference type="GeneID" id="106462683"/>
<dbReference type="Gene3D" id="3.30.70.330">
    <property type="match status" value="2"/>
</dbReference>
<feature type="region of interest" description="Disordered" evidence="5">
    <location>
        <begin position="1"/>
        <end position="56"/>
    </location>
</feature>
<dbReference type="InterPro" id="IPR035979">
    <property type="entry name" value="RBD_domain_sf"/>
</dbReference>
<evidence type="ECO:0000256" key="5">
    <source>
        <dbReference type="SAM" id="MobiDB-lite"/>
    </source>
</evidence>
<dbReference type="Pfam" id="PF00076">
    <property type="entry name" value="RRM_1"/>
    <property type="match status" value="2"/>
</dbReference>
<evidence type="ECO:0000259" key="6">
    <source>
        <dbReference type="PROSITE" id="PS50102"/>
    </source>
</evidence>
<dbReference type="CDD" id="cd12325">
    <property type="entry name" value="RRM1_hnRNPA_hnRNPD_like"/>
    <property type="match status" value="1"/>
</dbReference>
<feature type="compositionally biased region" description="Polar residues" evidence="5">
    <location>
        <begin position="1"/>
        <end position="24"/>
    </location>
</feature>
<reference evidence="8" key="1">
    <citation type="submission" date="2025-08" db="UniProtKB">
        <authorList>
            <consortium name="RefSeq"/>
        </authorList>
    </citation>
    <scope>IDENTIFICATION</scope>
    <source>
        <tissue evidence="8">Muscle</tissue>
    </source>
</reference>
<comment type="subcellular location">
    <subcellularLocation>
        <location evidence="1">Nucleus</location>
    </subcellularLocation>
</comment>
<feature type="compositionally biased region" description="Polar residues" evidence="5">
    <location>
        <begin position="33"/>
        <end position="45"/>
    </location>
</feature>
<dbReference type="SUPFAM" id="SSF54928">
    <property type="entry name" value="RNA-binding domain, RBD"/>
    <property type="match status" value="2"/>
</dbReference>
<evidence type="ECO:0000256" key="4">
    <source>
        <dbReference type="PROSITE-ProRule" id="PRU00176"/>
    </source>
</evidence>
<feature type="compositionally biased region" description="Polar residues" evidence="5">
    <location>
        <begin position="320"/>
        <end position="330"/>
    </location>
</feature>
<dbReference type="InterPro" id="IPR000504">
    <property type="entry name" value="RRM_dom"/>
</dbReference>
<name>A0ABM1BAF7_LIMPO</name>
<dbReference type="RefSeq" id="XP_013778084.1">
    <property type="nucleotide sequence ID" value="XM_013922630.2"/>
</dbReference>
<feature type="region of interest" description="Disordered" evidence="5">
    <location>
        <begin position="307"/>
        <end position="330"/>
    </location>
</feature>
<organism evidence="7 8">
    <name type="scientific">Limulus polyphemus</name>
    <name type="common">Atlantic horseshoe crab</name>
    <dbReference type="NCBI Taxonomy" id="6850"/>
    <lineage>
        <taxon>Eukaryota</taxon>
        <taxon>Metazoa</taxon>
        <taxon>Ecdysozoa</taxon>
        <taxon>Arthropoda</taxon>
        <taxon>Chelicerata</taxon>
        <taxon>Merostomata</taxon>
        <taxon>Xiphosura</taxon>
        <taxon>Limulidae</taxon>
        <taxon>Limulus</taxon>
    </lineage>
</organism>
<feature type="domain" description="RRM" evidence="6">
    <location>
        <begin position="138"/>
        <end position="215"/>
    </location>
</feature>
<dbReference type="Proteomes" id="UP000694941">
    <property type="component" value="Unplaced"/>
</dbReference>
<feature type="region of interest" description="Disordered" evidence="5">
    <location>
        <begin position="222"/>
        <end position="243"/>
    </location>
</feature>
<accession>A0ABM1BAF7</accession>
<evidence type="ECO:0000313" key="8">
    <source>
        <dbReference type="RefSeq" id="XP_013778084.1"/>
    </source>
</evidence>